<sequence length="93" mass="10283">MSCKVENAFSQELYGLIKHRLDAQASPREGGGVMKPVYLRVCIAVVLSATGLIMARFESWKEDNEVNSCASNQESSSSPSRNNDGEEEENEEK</sequence>
<feature type="region of interest" description="Disordered" evidence="1">
    <location>
        <begin position="62"/>
        <end position="93"/>
    </location>
</feature>
<comment type="caution">
    <text evidence="2">The sequence shown here is derived from an EMBL/GenBank/DDBJ whole genome shotgun (WGS) entry which is preliminary data.</text>
</comment>
<evidence type="ECO:0000313" key="2">
    <source>
        <dbReference type="EMBL" id="KAF2576859.1"/>
    </source>
</evidence>
<dbReference type="AlphaFoldDB" id="A0A8S9J508"/>
<dbReference type="EMBL" id="QGKW02001660">
    <property type="protein sequence ID" value="KAF2576859.1"/>
    <property type="molecule type" value="Genomic_DNA"/>
</dbReference>
<protein>
    <submittedName>
        <fullName evidence="2">Uncharacterized protein</fullName>
    </submittedName>
</protein>
<accession>A0A8S9J508</accession>
<organism evidence="2 3">
    <name type="scientific">Brassica cretica</name>
    <name type="common">Mustard</name>
    <dbReference type="NCBI Taxonomy" id="69181"/>
    <lineage>
        <taxon>Eukaryota</taxon>
        <taxon>Viridiplantae</taxon>
        <taxon>Streptophyta</taxon>
        <taxon>Embryophyta</taxon>
        <taxon>Tracheophyta</taxon>
        <taxon>Spermatophyta</taxon>
        <taxon>Magnoliopsida</taxon>
        <taxon>eudicotyledons</taxon>
        <taxon>Gunneridae</taxon>
        <taxon>Pentapetalae</taxon>
        <taxon>rosids</taxon>
        <taxon>malvids</taxon>
        <taxon>Brassicales</taxon>
        <taxon>Brassicaceae</taxon>
        <taxon>Brassiceae</taxon>
        <taxon>Brassica</taxon>
    </lineage>
</organism>
<proteinExistence type="predicted"/>
<feature type="compositionally biased region" description="Low complexity" evidence="1">
    <location>
        <begin position="67"/>
        <end position="82"/>
    </location>
</feature>
<dbReference type="Proteomes" id="UP000712281">
    <property type="component" value="Unassembled WGS sequence"/>
</dbReference>
<evidence type="ECO:0000256" key="1">
    <source>
        <dbReference type="SAM" id="MobiDB-lite"/>
    </source>
</evidence>
<reference evidence="2" key="1">
    <citation type="submission" date="2019-12" db="EMBL/GenBank/DDBJ databases">
        <title>Genome sequencing and annotation of Brassica cretica.</title>
        <authorList>
            <person name="Studholme D.J."/>
            <person name="Sarris P.F."/>
        </authorList>
    </citation>
    <scope>NUCLEOTIDE SEQUENCE</scope>
    <source>
        <strain evidence="2">PFS-001/15</strain>
        <tissue evidence="2">Leaf</tissue>
    </source>
</reference>
<evidence type="ECO:0000313" key="3">
    <source>
        <dbReference type="Proteomes" id="UP000712281"/>
    </source>
</evidence>
<name>A0A8S9J508_BRACR</name>
<gene>
    <name evidence="2" type="ORF">F2Q68_00001494</name>
</gene>